<protein>
    <submittedName>
        <fullName evidence="2">Uncharacterized protein</fullName>
    </submittedName>
</protein>
<organism evidence="2 3">
    <name type="scientific">Dimargaris cristalligena</name>
    <dbReference type="NCBI Taxonomy" id="215637"/>
    <lineage>
        <taxon>Eukaryota</taxon>
        <taxon>Fungi</taxon>
        <taxon>Fungi incertae sedis</taxon>
        <taxon>Zoopagomycota</taxon>
        <taxon>Kickxellomycotina</taxon>
        <taxon>Dimargaritomycetes</taxon>
        <taxon>Dimargaritales</taxon>
        <taxon>Dimargaritaceae</taxon>
        <taxon>Dimargaris</taxon>
    </lineage>
</organism>
<accession>A0A4P9ZZ60</accession>
<name>A0A4P9ZZ60_9FUNG</name>
<gene>
    <name evidence="2" type="ORF">BJ085DRAFT_33221</name>
</gene>
<dbReference type="AlphaFoldDB" id="A0A4P9ZZ60"/>
<keyword evidence="3" id="KW-1185">Reference proteome</keyword>
<reference evidence="3" key="1">
    <citation type="journal article" date="2018" name="Nat. Microbiol.">
        <title>Leveraging single-cell genomics to expand the fungal tree of life.</title>
        <authorList>
            <person name="Ahrendt S.R."/>
            <person name="Quandt C.A."/>
            <person name="Ciobanu D."/>
            <person name="Clum A."/>
            <person name="Salamov A."/>
            <person name="Andreopoulos B."/>
            <person name="Cheng J.F."/>
            <person name="Woyke T."/>
            <person name="Pelin A."/>
            <person name="Henrissat B."/>
            <person name="Reynolds N.K."/>
            <person name="Benny G.L."/>
            <person name="Smith M.E."/>
            <person name="James T.Y."/>
            <person name="Grigoriev I.V."/>
        </authorList>
    </citation>
    <scope>NUCLEOTIDE SEQUENCE [LARGE SCALE GENOMIC DNA]</scope>
    <source>
        <strain evidence="3">RSA 468</strain>
    </source>
</reference>
<evidence type="ECO:0000313" key="2">
    <source>
        <dbReference type="EMBL" id="RKP38262.1"/>
    </source>
</evidence>
<dbReference type="Proteomes" id="UP000268162">
    <property type="component" value="Unassembled WGS sequence"/>
</dbReference>
<sequence length="387" mass="41981">MSAAPLLPVEDSLSALNLPPASLVSTDPSPPSLVSVSPPPMAEPPSIPAHALPYKTLEIPAFVPLTAQDPPALPNDKLAPTERSSPVPYSTRQVADMAIAIVKTYLFFQGHIPYPWDQLVQRRQTVKNEGQAQPKQTAASIVEARQLDKLILDADTLFAMVQQSFLSWSTTDIPSTALLGPIHLLIQSGSSPPLTQHSLLVKFHPVSFVPCPALEMTSGLPERTLKTLIRRIMPNVPWSPLTSTAAASLPIRLLVWTPRLSRLPPHLKPLPHFRLDQLRAHVPIPRLWITDQAVEGSSAPPGDTMATALVPPGTSPPSKSPKPFKIFCENAGTDPLVFPVSPLSQTQPPTPTSPFIVEKVAMKPHNVAWHWSVFPKELVGVKPLGIL</sequence>
<proteinExistence type="predicted"/>
<feature type="region of interest" description="Disordered" evidence="1">
    <location>
        <begin position="20"/>
        <end position="44"/>
    </location>
</feature>
<evidence type="ECO:0000256" key="1">
    <source>
        <dbReference type="SAM" id="MobiDB-lite"/>
    </source>
</evidence>
<dbReference type="Gene3D" id="3.30.900.20">
    <property type="match status" value="1"/>
</dbReference>
<evidence type="ECO:0000313" key="3">
    <source>
        <dbReference type="Proteomes" id="UP000268162"/>
    </source>
</evidence>
<dbReference type="EMBL" id="ML002386">
    <property type="protein sequence ID" value="RKP38262.1"/>
    <property type="molecule type" value="Genomic_DNA"/>
</dbReference>
<dbReference type="InterPro" id="IPR053729">
    <property type="entry name" value="MAD2L1BP_domain_sf"/>
</dbReference>
<feature type="compositionally biased region" description="Low complexity" evidence="1">
    <location>
        <begin position="20"/>
        <end position="36"/>
    </location>
</feature>